<dbReference type="Gene3D" id="1.10.510.10">
    <property type="entry name" value="Transferase(Phosphotransferase) domain 1"/>
    <property type="match status" value="1"/>
</dbReference>
<dbReference type="SUPFAM" id="SSF56112">
    <property type="entry name" value="Protein kinase-like (PK-like)"/>
    <property type="match status" value="1"/>
</dbReference>
<feature type="domain" description="Protein kinase" evidence="3">
    <location>
        <begin position="1"/>
        <end position="175"/>
    </location>
</feature>
<dbReference type="GO" id="GO:0004672">
    <property type="term" value="F:protein kinase activity"/>
    <property type="evidence" value="ECO:0007669"/>
    <property type="project" value="InterPro"/>
</dbReference>
<sequence>MQKTNSNNSLSKYTDPYTFKNIQDKFSIMEFEEMQIWYYPPESLFLLDSTSIKHNSHSLPSDVWSLGCICAELILPHPLFSSQNVPDQVVATLSILGLPSDKNDLPSNAFHRDYYYNLTSKKIKKKLLFDYLMESSGAIVEQSTIKLIEWMLCYNPSRRPTVVDLVEILSESTVLVENYGDKCLVENISASFHDDSLSHDAIMVASQSMYDEAIEIASFLNQSSSSSSFHETQMMFSDSVNNHKNKDVISQVEKKIKKSIENGKRSVMEYRNSQVIKNNDGDDIKVSILDFVGFKAGHDDVVAIEWGFIRQKHYLKTNSGRSVADFIIPISDLTKELWHKPLVVQMWEPLIRDDVNHSGSQKIKKYGECQIDMYMLKLKDIDGWYHCVAASHRTNRRSIGQIRVQCIMPKS</sequence>
<dbReference type="EMBL" id="JAOPGA020001643">
    <property type="protein sequence ID" value="KAL0490123.1"/>
    <property type="molecule type" value="Genomic_DNA"/>
</dbReference>
<name>A0AAW2ZL90_9EUKA</name>
<gene>
    <name evidence="4" type="ORF">AKO1_006635</name>
</gene>
<organism evidence="4 5">
    <name type="scientific">Acrasis kona</name>
    <dbReference type="NCBI Taxonomy" id="1008807"/>
    <lineage>
        <taxon>Eukaryota</taxon>
        <taxon>Discoba</taxon>
        <taxon>Heterolobosea</taxon>
        <taxon>Tetramitia</taxon>
        <taxon>Eutetramitia</taxon>
        <taxon>Acrasidae</taxon>
        <taxon>Acrasis</taxon>
    </lineage>
</organism>
<comment type="caution">
    <text evidence="4">The sequence shown here is derived from an EMBL/GenBank/DDBJ whole genome shotgun (WGS) entry which is preliminary data.</text>
</comment>
<dbReference type="Proteomes" id="UP001431209">
    <property type="component" value="Unassembled WGS sequence"/>
</dbReference>
<accession>A0AAW2ZL90</accession>
<evidence type="ECO:0000313" key="4">
    <source>
        <dbReference type="EMBL" id="KAL0490123.1"/>
    </source>
</evidence>
<reference evidence="4 5" key="1">
    <citation type="submission" date="2024-03" db="EMBL/GenBank/DDBJ databases">
        <title>The Acrasis kona genome and developmental transcriptomes reveal deep origins of eukaryotic multicellular pathways.</title>
        <authorList>
            <person name="Sheikh S."/>
            <person name="Fu C.-J."/>
            <person name="Brown M.W."/>
            <person name="Baldauf S.L."/>
        </authorList>
    </citation>
    <scope>NUCLEOTIDE SEQUENCE [LARGE SCALE GENOMIC DNA]</scope>
    <source>
        <strain evidence="4 5">ATCC MYA-3509</strain>
    </source>
</reference>
<dbReference type="PANTHER" id="PTHR24055">
    <property type="entry name" value="MITOGEN-ACTIVATED PROTEIN KINASE"/>
    <property type="match status" value="1"/>
</dbReference>
<dbReference type="GO" id="GO:0005524">
    <property type="term" value="F:ATP binding"/>
    <property type="evidence" value="ECO:0007669"/>
    <property type="project" value="UniProtKB-KW"/>
</dbReference>
<keyword evidence="2" id="KW-0067">ATP-binding</keyword>
<dbReference type="PROSITE" id="PS50011">
    <property type="entry name" value="PROTEIN_KINASE_DOM"/>
    <property type="match status" value="1"/>
</dbReference>
<dbReference type="Pfam" id="PF00069">
    <property type="entry name" value="Pkinase"/>
    <property type="match status" value="1"/>
</dbReference>
<keyword evidence="1" id="KW-0547">Nucleotide-binding</keyword>
<proteinExistence type="predicted"/>
<dbReference type="InterPro" id="IPR000719">
    <property type="entry name" value="Prot_kinase_dom"/>
</dbReference>
<evidence type="ECO:0000313" key="5">
    <source>
        <dbReference type="Proteomes" id="UP001431209"/>
    </source>
</evidence>
<dbReference type="InterPro" id="IPR050117">
    <property type="entry name" value="MAPK"/>
</dbReference>
<evidence type="ECO:0000259" key="3">
    <source>
        <dbReference type="PROSITE" id="PS50011"/>
    </source>
</evidence>
<evidence type="ECO:0000256" key="2">
    <source>
        <dbReference type="ARBA" id="ARBA00022840"/>
    </source>
</evidence>
<protein>
    <recommendedName>
        <fullName evidence="3">Protein kinase domain-containing protein</fullName>
    </recommendedName>
</protein>
<dbReference type="AlphaFoldDB" id="A0AAW2ZL90"/>
<keyword evidence="5" id="KW-1185">Reference proteome</keyword>
<evidence type="ECO:0000256" key="1">
    <source>
        <dbReference type="ARBA" id="ARBA00022741"/>
    </source>
</evidence>
<dbReference type="InterPro" id="IPR011009">
    <property type="entry name" value="Kinase-like_dom_sf"/>
</dbReference>